<comment type="caution">
    <text evidence="1">The sequence shown here is derived from an EMBL/GenBank/DDBJ whole genome shotgun (WGS) entry which is preliminary data.</text>
</comment>
<organism evidence="1 2">
    <name type="scientific">Haemaphysalis longicornis</name>
    <name type="common">Bush tick</name>
    <dbReference type="NCBI Taxonomy" id="44386"/>
    <lineage>
        <taxon>Eukaryota</taxon>
        <taxon>Metazoa</taxon>
        <taxon>Ecdysozoa</taxon>
        <taxon>Arthropoda</taxon>
        <taxon>Chelicerata</taxon>
        <taxon>Arachnida</taxon>
        <taxon>Acari</taxon>
        <taxon>Parasitiformes</taxon>
        <taxon>Ixodida</taxon>
        <taxon>Ixodoidea</taxon>
        <taxon>Ixodidae</taxon>
        <taxon>Haemaphysalinae</taxon>
        <taxon>Haemaphysalis</taxon>
    </lineage>
</organism>
<dbReference type="AlphaFoldDB" id="A0A9J6HBG6"/>
<sequence>MTVAVLLFAGTTTMEFLISSYQMEVLLTAGCRIRPTLMGLVFKKRGVPALYILDAGFQGRRRADNLLRSLALVCP</sequence>
<evidence type="ECO:0000313" key="1">
    <source>
        <dbReference type="EMBL" id="KAH9384700.1"/>
    </source>
</evidence>
<accession>A0A9J6HBG6</accession>
<reference evidence="1 2" key="1">
    <citation type="journal article" date="2020" name="Cell">
        <title>Large-Scale Comparative Analyses of Tick Genomes Elucidate Their Genetic Diversity and Vector Capacities.</title>
        <authorList>
            <consortium name="Tick Genome and Microbiome Consortium (TIGMIC)"/>
            <person name="Jia N."/>
            <person name="Wang J."/>
            <person name="Shi W."/>
            <person name="Du L."/>
            <person name="Sun Y."/>
            <person name="Zhan W."/>
            <person name="Jiang J.F."/>
            <person name="Wang Q."/>
            <person name="Zhang B."/>
            <person name="Ji P."/>
            <person name="Bell-Sakyi L."/>
            <person name="Cui X.M."/>
            <person name="Yuan T.T."/>
            <person name="Jiang B.G."/>
            <person name="Yang W.F."/>
            <person name="Lam T.T."/>
            <person name="Chang Q.C."/>
            <person name="Ding S.J."/>
            <person name="Wang X.J."/>
            <person name="Zhu J.G."/>
            <person name="Ruan X.D."/>
            <person name="Zhao L."/>
            <person name="Wei J.T."/>
            <person name="Ye R.Z."/>
            <person name="Que T.C."/>
            <person name="Du C.H."/>
            <person name="Zhou Y.H."/>
            <person name="Cheng J.X."/>
            <person name="Dai P.F."/>
            <person name="Guo W.B."/>
            <person name="Han X.H."/>
            <person name="Huang E.J."/>
            <person name="Li L.F."/>
            <person name="Wei W."/>
            <person name="Gao Y.C."/>
            <person name="Liu J.Z."/>
            <person name="Shao H.Z."/>
            <person name="Wang X."/>
            <person name="Wang C.C."/>
            <person name="Yang T.C."/>
            <person name="Huo Q.B."/>
            <person name="Li W."/>
            <person name="Chen H.Y."/>
            <person name="Chen S.E."/>
            <person name="Zhou L.G."/>
            <person name="Ni X.B."/>
            <person name="Tian J.H."/>
            <person name="Sheng Y."/>
            <person name="Liu T."/>
            <person name="Pan Y.S."/>
            <person name="Xia L.Y."/>
            <person name="Li J."/>
            <person name="Zhao F."/>
            <person name="Cao W.C."/>
        </authorList>
    </citation>
    <scope>NUCLEOTIDE SEQUENCE [LARGE SCALE GENOMIC DNA]</scope>
    <source>
        <strain evidence="1">HaeL-2018</strain>
    </source>
</reference>
<name>A0A9J6HBG6_HAELO</name>
<gene>
    <name evidence="1" type="ORF">HPB48_026711</name>
</gene>
<proteinExistence type="predicted"/>
<dbReference type="VEuPathDB" id="VectorBase:HLOH_063636"/>
<dbReference type="Proteomes" id="UP000821853">
    <property type="component" value="Unassembled WGS sequence"/>
</dbReference>
<protein>
    <submittedName>
        <fullName evidence="1">Uncharacterized protein</fullName>
    </submittedName>
</protein>
<evidence type="ECO:0000313" key="2">
    <source>
        <dbReference type="Proteomes" id="UP000821853"/>
    </source>
</evidence>
<dbReference type="EMBL" id="JABSTR010002951">
    <property type="protein sequence ID" value="KAH9384700.1"/>
    <property type="molecule type" value="Genomic_DNA"/>
</dbReference>
<keyword evidence="2" id="KW-1185">Reference proteome</keyword>